<dbReference type="GO" id="GO:0004222">
    <property type="term" value="F:metalloendopeptidase activity"/>
    <property type="evidence" value="ECO:0007669"/>
    <property type="project" value="UniProtKB-UniRule"/>
</dbReference>
<keyword evidence="9 15" id="KW-0482">Metalloprotease</keyword>
<evidence type="ECO:0000259" key="16">
    <source>
        <dbReference type="Pfam" id="PF01435"/>
    </source>
</evidence>
<evidence type="ECO:0000256" key="6">
    <source>
        <dbReference type="ARBA" id="ARBA00022824"/>
    </source>
</evidence>
<feature type="transmembrane region" description="Helical" evidence="15">
    <location>
        <begin position="297"/>
        <end position="319"/>
    </location>
</feature>
<evidence type="ECO:0000256" key="12">
    <source>
        <dbReference type="ARBA" id="ARBA00060927"/>
    </source>
</evidence>
<comment type="function">
    <text evidence="15">Proteolytically removes the C-terminal three residues of farnesylated proteins.</text>
</comment>
<dbReference type="GO" id="GO:0046872">
    <property type="term" value="F:metal ion binding"/>
    <property type="evidence" value="ECO:0007669"/>
    <property type="project" value="UniProtKB-UniRule"/>
</dbReference>
<comment type="subcellular location">
    <subcellularLocation>
        <location evidence="1 15">Endoplasmic reticulum membrane</location>
        <topology evidence="1 15">Multi-pass membrane protein</topology>
    </subcellularLocation>
</comment>
<feature type="binding site" evidence="14">
    <location>
        <position position="287"/>
    </location>
    <ligand>
        <name>Zn(2+)</name>
        <dbReference type="ChEBI" id="CHEBI:29105"/>
        <note>catalytic</note>
    </ligand>
</feature>
<keyword evidence="19" id="KW-1185">Reference proteome</keyword>
<evidence type="ECO:0000256" key="2">
    <source>
        <dbReference type="ARBA" id="ARBA00022670"/>
    </source>
</evidence>
<evidence type="ECO:0000313" key="18">
    <source>
        <dbReference type="EMBL" id="ODQ82733.1"/>
    </source>
</evidence>
<reference evidence="19" key="1">
    <citation type="submission" date="2016-05" db="EMBL/GenBank/DDBJ databases">
        <title>Comparative genomics of biotechnologically important yeasts.</title>
        <authorList>
            <consortium name="DOE Joint Genome Institute"/>
            <person name="Riley R."/>
            <person name="Haridas S."/>
            <person name="Wolfe K.H."/>
            <person name="Lopes M.R."/>
            <person name="Hittinger C.T."/>
            <person name="Goker M."/>
            <person name="Salamov A."/>
            <person name="Wisecaver J."/>
            <person name="Long T.M."/>
            <person name="Aerts A.L."/>
            <person name="Barry K."/>
            <person name="Choi C."/>
            <person name="Clum A."/>
            <person name="Coughlan A.Y."/>
            <person name="Deshpande S."/>
            <person name="Douglass A.P."/>
            <person name="Hanson S.J."/>
            <person name="Klenk H.-P."/>
            <person name="Labutti K."/>
            <person name="Lapidus A."/>
            <person name="Lindquist E."/>
            <person name="Lipzen A."/>
            <person name="Meier-Kolthoff J.P."/>
            <person name="Ohm R.A."/>
            <person name="Otillar R.P."/>
            <person name="Pangilinan J."/>
            <person name="Peng Y."/>
            <person name="Rokas A."/>
            <person name="Rosa C.A."/>
            <person name="Scheuner C."/>
            <person name="Sibirny A.A."/>
            <person name="Slot J.C."/>
            <person name="Stielow J.B."/>
            <person name="Sun H."/>
            <person name="Kurtzman C.P."/>
            <person name="Blackwell M."/>
            <person name="Grigoriev I.V."/>
            <person name="Jeffries T.W."/>
        </authorList>
    </citation>
    <scope>NUCLEOTIDE SEQUENCE [LARGE SCALE GENOMIC DNA]</scope>
    <source>
        <strain evidence="19">NRRL Y-12698</strain>
    </source>
</reference>
<keyword evidence="10 15" id="KW-0472">Membrane</keyword>
<dbReference type="PANTHER" id="PTHR10120">
    <property type="entry name" value="CAAX PRENYL PROTEASE 1"/>
    <property type="match status" value="1"/>
</dbReference>
<dbReference type="Gene3D" id="3.30.2010.10">
    <property type="entry name" value="Metalloproteases ('zincins'), catalytic domain"/>
    <property type="match status" value="1"/>
</dbReference>
<dbReference type="Pfam" id="PF01435">
    <property type="entry name" value="Peptidase_M48"/>
    <property type="match status" value="1"/>
</dbReference>
<accession>A0A1E3QYJ9</accession>
<comment type="catalytic activity">
    <reaction evidence="11 15">
        <text>Hydrolyzes the peptide bond -P2-(S-farnesyl or geranylgeranyl)C-P1'-P2'-P3'-COOH where P1' and P2' are amino acids with aliphatic side chains and P3' is any C-terminal residue.</text>
        <dbReference type="EC" id="3.4.24.84"/>
    </reaction>
</comment>
<evidence type="ECO:0000256" key="7">
    <source>
        <dbReference type="ARBA" id="ARBA00022833"/>
    </source>
</evidence>
<evidence type="ECO:0000256" key="4">
    <source>
        <dbReference type="ARBA" id="ARBA00022723"/>
    </source>
</evidence>
<keyword evidence="7 14" id="KW-0862">Zinc</keyword>
<keyword evidence="3 15" id="KW-0812">Transmembrane</keyword>
<dbReference type="InterPro" id="IPR027057">
    <property type="entry name" value="CAXX_Prtase_1"/>
</dbReference>
<keyword evidence="8 15" id="KW-1133">Transmembrane helix</keyword>
<protein>
    <recommendedName>
        <fullName evidence="15">CAAX prenyl protease</fullName>
        <ecNumber evidence="15">3.4.24.84</ecNumber>
    </recommendedName>
</protein>
<dbReference type="RefSeq" id="XP_018988061.1">
    <property type="nucleotide sequence ID" value="XM_019130943.1"/>
</dbReference>
<keyword evidence="5 15" id="KW-0378">Hydrolase</keyword>
<keyword evidence="6 15" id="KW-0256">Endoplasmic reticulum</keyword>
<evidence type="ECO:0000256" key="1">
    <source>
        <dbReference type="ARBA" id="ARBA00004477"/>
    </source>
</evidence>
<dbReference type="GeneID" id="30148796"/>
<dbReference type="OrthoDB" id="360839at2759"/>
<dbReference type="FunFam" id="3.30.2010.10:FF:000002">
    <property type="entry name" value="CAAX prenyl protease"/>
    <property type="match status" value="1"/>
</dbReference>
<keyword evidence="2 15" id="KW-0645">Protease</keyword>
<evidence type="ECO:0000256" key="13">
    <source>
        <dbReference type="PIRSR" id="PIRSR627057-1"/>
    </source>
</evidence>
<dbReference type="AlphaFoldDB" id="A0A1E3QYJ9"/>
<evidence type="ECO:0000256" key="9">
    <source>
        <dbReference type="ARBA" id="ARBA00023049"/>
    </source>
</evidence>
<evidence type="ECO:0000256" key="5">
    <source>
        <dbReference type="ARBA" id="ARBA00022801"/>
    </source>
</evidence>
<feature type="domain" description="CAAX prenyl protease 1 N-terminal" evidence="17">
    <location>
        <begin position="42"/>
        <end position="214"/>
    </location>
</feature>
<dbReference type="Pfam" id="PF16491">
    <property type="entry name" value="Peptidase_M48_N"/>
    <property type="match status" value="1"/>
</dbReference>
<dbReference type="InterPro" id="IPR032456">
    <property type="entry name" value="Peptidase_M48_N"/>
</dbReference>
<gene>
    <name evidence="18" type="ORF">BABINDRAFT_173584</name>
</gene>
<name>A0A1E3QYJ9_9ASCO</name>
<dbReference type="STRING" id="984486.A0A1E3QYJ9"/>
<comment type="caution">
    <text evidence="15">Lacks conserved residue(s) required for the propagation of feature annotation.</text>
</comment>
<dbReference type="GO" id="GO:0071586">
    <property type="term" value="P:CAAX-box protein processing"/>
    <property type="evidence" value="ECO:0007669"/>
    <property type="project" value="UniProtKB-UniRule"/>
</dbReference>
<dbReference type="Proteomes" id="UP000094336">
    <property type="component" value="Unassembled WGS sequence"/>
</dbReference>
<dbReference type="InterPro" id="IPR001915">
    <property type="entry name" value="Peptidase_M48"/>
</dbReference>
<keyword evidence="4 14" id="KW-0479">Metal-binding</keyword>
<feature type="active site" evidence="13">
    <location>
        <position position="288"/>
    </location>
</feature>
<feature type="domain" description="Peptidase M48" evidence="16">
    <location>
        <begin position="221"/>
        <end position="421"/>
    </location>
</feature>
<evidence type="ECO:0000256" key="3">
    <source>
        <dbReference type="ARBA" id="ARBA00022692"/>
    </source>
</evidence>
<sequence length="427" mass="49519">MSPSLSILASWVNSPGLNWRQVTLSLTTAKFIFMSYMNIRQLSVLLRDKPPKSLEAAFTQDAYDKSREYSLDKIKCSIAINIWLYCENLVYIKFNVYLQLWRASVYASSVLPVLLAAIELLTHNLMILPFMYYRDFYLEEKHGFNNSTFSQWLKNKLKGYSVQLVLRSLLVAGTLKVVELAGDLFIWYTWLFISMFIVVVGTLYPYLIMPLFYKSKPLSPGKLKDSIDRLAHKNKFPLTNVNVIDGSKTSSHSNAFFTGFPWSKHIFLYDTMVDKFEVEETTAVLAHEIGHWKLNHVLISTVFEQCQLLLILSAFSLFYNNPYLYSSFGFDYTPVYVKFLIFCYILTPMNCALQFMSNVLSRKHEYEADAYVVSLDYEEHLVAALIKLDKDNGGALDSHWLYSAYHRSHPLLNERLQAIRQVPRKKK</sequence>
<comment type="cofactor">
    <cofactor evidence="14 15">
        <name>Zn(2+)</name>
        <dbReference type="ChEBI" id="CHEBI:29105"/>
    </cofactor>
    <text evidence="14 15">Binds 1 zinc ion per subunit.</text>
</comment>
<dbReference type="CDD" id="cd07343">
    <property type="entry name" value="M48A_Zmpste24p_like"/>
    <property type="match status" value="1"/>
</dbReference>
<dbReference type="GO" id="GO:0005789">
    <property type="term" value="C:endoplasmic reticulum membrane"/>
    <property type="evidence" value="ECO:0007669"/>
    <property type="project" value="UniProtKB-SubCell"/>
</dbReference>
<evidence type="ECO:0000256" key="11">
    <source>
        <dbReference type="ARBA" id="ARBA00044456"/>
    </source>
</evidence>
<comment type="similarity">
    <text evidence="12 15">Belongs to the peptidase M48A family.</text>
</comment>
<dbReference type="EC" id="3.4.24.84" evidence="15"/>
<proteinExistence type="inferred from homology"/>
<evidence type="ECO:0000256" key="15">
    <source>
        <dbReference type="RuleBase" id="RU366005"/>
    </source>
</evidence>
<evidence type="ECO:0000256" key="10">
    <source>
        <dbReference type="ARBA" id="ARBA00023136"/>
    </source>
</evidence>
<dbReference type="EMBL" id="KV454426">
    <property type="protein sequence ID" value="ODQ82733.1"/>
    <property type="molecule type" value="Genomic_DNA"/>
</dbReference>
<evidence type="ECO:0000259" key="17">
    <source>
        <dbReference type="Pfam" id="PF16491"/>
    </source>
</evidence>
<feature type="active site" description="Proton donor" evidence="13">
    <location>
        <position position="369"/>
    </location>
</feature>
<feature type="transmembrane region" description="Helical" evidence="15">
    <location>
        <begin position="185"/>
        <end position="207"/>
    </location>
</feature>
<feature type="binding site" evidence="14">
    <location>
        <position position="365"/>
    </location>
    <ligand>
        <name>Zn(2+)</name>
        <dbReference type="ChEBI" id="CHEBI:29105"/>
        <note>catalytic</note>
    </ligand>
</feature>
<feature type="transmembrane region" description="Helical" evidence="15">
    <location>
        <begin position="339"/>
        <end position="356"/>
    </location>
</feature>
<evidence type="ECO:0000313" key="19">
    <source>
        <dbReference type="Proteomes" id="UP000094336"/>
    </source>
</evidence>
<feature type="transmembrane region" description="Helical" evidence="15">
    <location>
        <begin position="110"/>
        <end position="132"/>
    </location>
</feature>
<evidence type="ECO:0000256" key="14">
    <source>
        <dbReference type="PIRSR" id="PIRSR627057-2"/>
    </source>
</evidence>
<evidence type="ECO:0000256" key="8">
    <source>
        <dbReference type="ARBA" id="ARBA00022989"/>
    </source>
</evidence>
<organism evidence="18 19">
    <name type="scientific">Babjeviella inositovora NRRL Y-12698</name>
    <dbReference type="NCBI Taxonomy" id="984486"/>
    <lineage>
        <taxon>Eukaryota</taxon>
        <taxon>Fungi</taxon>
        <taxon>Dikarya</taxon>
        <taxon>Ascomycota</taxon>
        <taxon>Saccharomycotina</taxon>
        <taxon>Pichiomycetes</taxon>
        <taxon>Serinales incertae sedis</taxon>
        <taxon>Babjeviella</taxon>
    </lineage>
</organism>
<feature type="binding site" evidence="14">
    <location>
        <position position="291"/>
    </location>
    <ligand>
        <name>Zn(2+)</name>
        <dbReference type="ChEBI" id="CHEBI:29105"/>
        <note>catalytic</note>
    </ligand>
</feature>